<evidence type="ECO:0000259" key="1">
    <source>
        <dbReference type="Pfam" id="PF13601"/>
    </source>
</evidence>
<dbReference type="Gene3D" id="1.10.10.10">
    <property type="entry name" value="Winged helix-like DNA-binding domain superfamily/Winged helix DNA-binding domain"/>
    <property type="match status" value="1"/>
</dbReference>
<dbReference type="InterPro" id="IPR036388">
    <property type="entry name" value="WH-like_DNA-bd_sf"/>
</dbReference>
<dbReference type="EMBL" id="UINC01129386">
    <property type="protein sequence ID" value="SVD09737.1"/>
    <property type="molecule type" value="Genomic_DNA"/>
</dbReference>
<dbReference type="InterPro" id="IPR036390">
    <property type="entry name" value="WH_DNA-bd_sf"/>
</dbReference>
<name>A0A382SKK0_9ZZZZ</name>
<gene>
    <name evidence="2" type="ORF">METZ01_LOCUS362591</name>
</gene>
<evidence type="ECO:0000313" key="2">
    <source>
        <dbReference type="EMBL" id="SVD09737.1"/>
    </source>
</evidence>
<sequence>MSELNSVIHQPIRLQIMSLVTSLDGEMHIEFTYLQKILQVTAGNLGAHLRKLEDEGFISIQKTFLSRKPHTYIETTPLGHQAFAEHVAALADILQQTPITKLDESN</sequence>
<dbReference type="PANTHER" id="PTHR37318:SF1">
    <property type="entry name" value="BSL7504 PROTEIN"/>
    <property type="match status" value="1"/>
</dbReference>
<accession>A0A382SKK0</accession>
<dbReference type="InterPro" id="IPR027395">
    <property type="entry name" value="WH_DNA-bd_dom"/>
</dbReference>
<dbReference type="AlphaFoldDB" id="A0A382SKK0"/>
<feature type="domain" description="Winged helix DNA-binding" evidence="1">
    <location>
        <begin position="12"/>
        <end position="93"/>
    </location>
</feature>
<proteinExistence type="predicted"/>
<dbReference type="SUPFAM" id="SSF46785">
    <property type="entry name" value="Winged helix' DNA-binding domain"/>
    <property type="match status" value="1"/>
</dbReference>
<dbReference type="Pfam" id="PF13601">
    <property type="entry name" value="HTH_34"/>
    <property type="match status" value="1"/>
</dbReference>
<dbReference type="PANTHER" id="PTHR37318">
    <property type="entry name" value="BSL7504 PROTEIN"/>
    <property type="match status" value="1"/>
</dbReference>
<protein>
    <recommendedName>
        <fullName evidence="1">Winged helix DNA-binding domain-containing protein</fullName>
    </recommendedName>
</protein>
<organism evidence="2">
    <name type="scientific">marine metagenome</name>
    <dbReference type="NCBI Taxonomy" id="408172"/>
    <lineage>
        <taxon>unclassified sequences</taxon>
        <taxon>metagenomes</taxon>
        <taxon>ecological metagenomes</taxon>
    </lineage>
</organism>
<reference evidence="2" key="1">
    <citation type="submission" date="2018-05" db="EMBL/GenBank/DDBJ databases">
        <authorList>
            <person name="Lanie J.A."/>
            <person name="Ng W.-L."/>
            <person name="Kazmierczak K.M."/>
            <person name="Andrzejewski T.M."/>
            <person name="Davidsen T.M."/>
            <person name="Wayne K.J."/>
            <person name="Tettelin H."/>
            <person name="Glass J.I."/>
            <person name="Rusch D."/>
            <person name="Podicherti R."/>
            <person name="Tsui H.-C.T."/>
            <person name="Winkler M.E."/>
        </authorList>
    </citation>
    <scope>NUCLEOTIDE SEQUENCE</scope>
</reference>